<dbReference type="EMBL" id="KN832997">
    <property type="protein sequence ID" value="KIM81759.1"/>
    <property type="molecule type" value="Genomic_DNA"/>
</dbReference>
<dbReference type="HOGENOM" id="CLU_2723077_0_0_1"/>
<proteinExistence type="predicted"/>
<reference evidence="2 3" key="1">
    <citation type="submission" date="2014-04" db="EMBL/GenBank/DDBJ databases">
        <authorList>
            <consortium name="DOE Joint Genome Institute"/>
            <person name="Kuo A."/>
            <person name="Tarkka M."/>
            <person name="Buscot F."/>
            <person name="Kohler A."/>
            <person name="Nagy L.G."/>
            <person name="Floudas D."/>
            <person name="Copeland A."/>
            <person name="Barry K.W."/>
            <person name="Cichocki N."/>
            <person name="Veneault-Fourrey C."/>
            <person name="LaButti K."/>
            <person name="Lindquist E.A."/>
            <person name="Lipzen A."/>
            <person name="Lundell T."/>
            <person name="Morin E."/>
            <person name="Murat C."/>
            <person name="Sun H."/>
            <person name="Tunlid A."/>
            <person name="Henrissat B."/>
            <person name="Grigoriev I.V."/>
            <person name="Hibbett D.S."/>
            <person name="Martin F."/>
            <person name="Nordberg H.P."/>
            <person name="Cantor M.N."/>
            <person name="Hua S.X."/>
        </authorList>
    </citation>
    <scope>NUCLEOTIDE SEQUENCE [LARGE SCALE GENOMIC DNA]</scope>
    <source>
        <strain evidence="2 3">F 1598</strain>
    </source>
</reference>
<dbReference type="Proteomes" id="UP000054166">
    <property type="component" value="Unassembled WGS sequence"/>
</dbReference>
<accession>A0A0C3FPW8</accession>
<name>A0A0C3FPW8_PILCF</name>
<evidence type="ECO:0000313" key="3">
    <source>
        <dbReference type="Proteomes" id="UP000054166"/>
    </source>
</evidence>
<evidence type="ECO:0000256" key="1">
    <source>
        <dbReference type="SAM" id="MobiDB-lite"/>
    </source>
</evidence>
<organism evidence="2 3">
    <name type="scientific">Piloderma croceum (strain F 1598)</name>
    <dbReference type="NCBI Taxonomy" id="765440"/>
    <lineage>
        <taxon>Eukaryota</taxon>
        <taxon>Fungi</taxon>
        <taxon>Dikarya</taxon>
        <taxon>Basidiomycota</taxon>
        <taxon>Agaricomycotina</taxon>
        <taxon>Agaricomycetes</taxon>
        <taxon>Agaricomycetidae</taxon>
        <taxon>Atheliales</taxon>
        <taxon>Atheliaceae</taxon>
        <taxon>Piloderma</taxon>
    </lineage>
</organism>
<reference evidence="3" key="2">
    <citation type="submission" date="2015-01" db="EMBL/GenBank/DDBJ databases">
        <title>Evolutionary Origins and Diversification of the Mycorrhizal Mutualists.</title>
        <authorList>
            <consortium name="DOE Joint Genome Institute"/>
            <consortium name="Mycorrhizal Genomics Consortium"/>
            <person name="Kohler A."/>
            <person name="Kuo A."/>
            <person name="Nagy L.G."/>
            <person name="Floudas D."/>
            <person name="Copeland A."/>
            <person name="Barry K.W."/>
            <person name="Cichocki N."/>
            <person name="Veneault-Fourrey C."/>
            <person name="LaButti K."/>
            <person name="Lindquist E.A."/>
            <person name="Lipzen A."/>
            <person name="Lundell T."/>
            <person name="Morin E."/>
            <person name="Murat C."/>
            <person name="Riley R."/>
            <person name="Ohm R."/>
            <person name="Sun H."/>
            <person name="Tunlid A."/>
            <person name="Henrissat B."/>
            <person name="Grigoriev I.V."/>
            <person name="Hibbett D.S."/>
            <person name="Martin F."/>
        </authorList>
    </citation>
    <scope>NUCLEOTIDE SEQUENCE [LARGE SCALE GENOMIC DNA]</scope>
    <source>
        <strain evidence="3">F 1598</strain>
    </source>
</reference>
<feature type="region of interest" description="Disordered" evidence="1">
    <location>
        <begin position="36"/>
        <end position="72"/>
    </location>
</feature>
<dbReference type="InParanoid" id="A0A0C3FPW8"/>
<keyword evidence="3" id="KW-1185">Reference proteome</keyword>
<gene>
    <name evidence="2" type="ORF">PILCRDRAFT_821108</name>
</gene>
<protein>
    <submittedName>
        <fullName evidence="2">Uncharacterized protein</fullName>
    </submittedName>
</protein>
<dbReference type="AlphaFoldDB" id="A0A0C3FPW8"/>
<evidence type="ECO:0000313" key="2">
    <source>
        <dbReference type="EMBL" id="KIM81759.1"/>
    </source>
</evidence>
<sequence>MVSGIVKGGKGIVCCGPCKPYQLKISSSVGPTCISPLWSGDEPEKTTTNGADLESHRREGSLGPGRITSVSP</sequence>